<feature type="transmembrane region" description="Helical" evidence="6">
    <location>
        <begin position="76"/>
        <end position="100"/>
    </location>
</feature>
<proteinExistence type="predicted"/>
<evidence type="ECO:0000256" key="2">
    <source>
        <dbReference type="ARBA" id="ARBA00022692"/>
    </source>
</evidence>
<evidence type="ECO:0000256" key="6">
    <source>
        <dbReference type="SAM" id="Phobius"/>
    </source>
</evidence>
<feature type="region of interest" description="Disordered" evidence="5">
    <location>
        <begin position="287"/>
        <end position="333"/>
    </location>
</feature>
<comment type="caution">
    <text evidence="7">The sequence shown here is derived from an EMBL/GenBank/DDBJ whole genome shotgun (WGS) entry which is preliminary data.</text>
</comment>
<evidence type="ECO:0000313" key="7">
    <source>
        <dbReference type="EMBL" id="KAL3886986.1"/>
    </source>
</evidence>
<dbReference type="Pfam" id="PF00335">
    <property type="entry name" value="Tetraspanin"/>
    <property type="match status" value="1"/>
</dbReference>
<dbReference type="PANTHER" id="PTHR19282">
    <property type="entry name" value="TETRASPANIN"/>
    <property type="match status" value="1"/>
</dbReference>
<dbReference type="AlphaFoldDB" id="A0ABD3XLB4"/>
<name>A0ABD3XLB4_SINWO</name>
<protein>
    <recommendedName>
        <fullName evidence="9">Tetraspanin</fullName>
    </recommendedName>
</protein>
<dbReference type="Gene3D" id="1.10.1450.10">
    <property type="entry name" value="Tetraspanin"/>
    <property type="match status" value="1"/>
</dbReference>
<dbReference type="PANTHER" id="PTHR19282:SF452">
    <property type="entry name" value="LD03691P"/>
    <property type="match status" value="1"/>
</dbReference>
<keyword evidence="3 6" id="KW-1133">Transmembrane helix</keyword>
<feature type="transmembrane region" description="Helical" evidence="6">
    <location>
        <begin position="252"/>
        <end position="276"/>
    </location>
</feature>
<dbReference type="EMBL" id="JBJQND010000002">
    <property type="protein sequence ID" value="KAL3886986.1"/>
    <property type="molecule type" value="Genomic_DNA"/>
</dbReference>
<reference evidence="7 8" key="1">
    <citation type="submission" date="2024-11" db="EMBL/GenBank/DDBJ databases">
        <title>Chromosome-level genome assembly of the freshwater bivalve Anodonta woodiana.</title>
        <authorList>
            <person name="Chen X."/>
        </authorList>
    </citation>
    <scope>NUCLEOTIDE SEQUENCE [LARGE SCALE GENOMIC DNA]</scope>
    <source>
        <strain evidence="7">MN2024</strain>
        <tissue evidence="7">Gills</tissue>
    </source>
</reference>
<dbReference type="Proteomes" id="UP001634394">
    <property type="component" value="Unassembled WGS sequence"/>
</dbReference>
<gene>
    <name evidence="7" type="ORF">ACJMK2_026942</name>
</gene>
<evidence type="ECO:0008006" key="9">
    <source>
        <dbReference type="Google" id="ProtNLM"/>
    </source>
</evidence>
<feature type="compositionally biased region" description="Polar residues" evidence="5">
    <location>
        <begin position="304"/>
        <end position="319"/>
    </location>
</feature>
<accession>A0ABD3XLB4</accession>
<evidence type="ECO:0000256" key="4">
    <source>
        <dbReference type="ARBA" id="ARBA00023136"/>
    </source>
</evidence>
<organism evidence="7 8">
    <name type="scientific">Sinanodonta woodiana</name>
    <name type="common">Chinese pond mussel</name>
    <name type="synonym">Anodonta woodiana</name>
    <dbReference type="NCBI Taxonomy" id="1069815"/>
    <lineage>
        <taxon>Eukaryota</taxon>
        <taxon>Metazoa</taxon>
        <taxon>Spiralia</taxon>
        <taxon>Lophotrochozoa</taxon>
        <taxon>Mollusca</taxon>
        <taxon>Bivalvia</taxon>
        <taxon>Autobranchia</taxon>
        <taxon>Heteroconchia</taxon>
        <taxon>Palaeoheterodonta</taxon>
        <taxon>Unionida</taxon>
        <taxon>Unionoidea</taxon>
        <taxon>Unionidae</taxon>
        <taxon>Unioninae</taxon>
        <taxon>Sinanodonta</taxon>
    </lineage>
</organism>
<feature type="compositionally biased region" description="Basic residues" evidence="5">
    <location>
        <begin position="322"/>
        <end position="333"/>
    </location>
</feature>
<evidence type="ECO:0000256" key="5">
    <source>
        <dbReference type="SAM" id="MobiDB-lite"/>
    </source>
</evidence>
<dbReference type="InterPro" id="IPR008952">
    <property type="entry name" value="Tetraspanin_EC2_sf"/>
</dbReference>
<feature type="transmembrane region" description="Helical" evidence="6">
    <location>
        <begin position="107"/>
        <end position="134"/>
    </location>
</feature>
<keyword evidence="4 6" id="KW-0472">Membrane</keyword>
<dbReference type="SUPFAM" id="SSF48652">
    <property type="entry name" value="Tetraspanin"/>
    <property type="match status" value="1"/>
</dbReference>
<dbReference type="GO" id="GO:0016020">
    <property type="term" value="C:membrane"/>
    <property type="evidence" value="ECO:0007669"/>
    <property type="project" value="UniProtKB-SubCell"/>
</dbReference>
<evidence type="ECO:0000256" key="3">
    <source>
        <dbReference type="ARBA" id="ARBA00022989"/>
    </source>
</evidence>
<evidence type="ECO:0000256" key="1">
    <source>
        <dbReference type="ARBA" id="ARBA00004141"/>
    </source>
</evidence>
<feature type="transmembrane region" description="Helical" evidence="6">
    <location>
        <begin position="12"/>
        <end position="33"/>
    </location>
</feature>
<dbReference type="InterPro" id="IPR018499">
    <property type="entry name" value="Tetraspanin/Peripherin"/>
</dbReference>
<keyword evidence="8" id="KW-1185">Reference proteome</keyword>
<evidence type="ECO:0000313" key="8">
    <source>
        <dbReference type="Proteomes" id="UP001634394"/>
    </source>
</evidence>
<comment type="subcellular location">
    <subcellularLocation>
        <location evidence="1">Membrane</location>
        <topology evidence="1">Multi-pass membrane protein</topology>
    </subcellularLocation>
</comment>
<sequence length="333" mass="35663">MGCFESCGRVLIVIFNIFFLIIGLIFLAGGLLIKFGSSLYKSALDSVEKSIEQSISATGGGTVDINLDLGSITEPVAFSLIGVGVFVVLICFFGCCGACYRIKVLLILYIILAILIVVGENVAVTLILGFPSVIKTPLASSLKSGIQSDFQDLTGTNLVSQAWNIAMQQFKCCGANNYNDFTGASKWDTSKYSATCGCTLMTPLACCKTLPTGSTSSALTCATTGTATTSNNYLNTGCVNKVWDDYIISNKIAVSVAISVLSLFQVFLVVFAFVICCQDGKEKKEKNAVSPKSANSNKDKAEGANSNELKTESTNSSWHWNGRVKNKVHPRRF</sequence>
<keyword evidence="2 6" id="KW-0812">Transmembrane</keyword>